<organism evidence="1">
    <name type="scientific">Tanacetum cinerariifolium</name>
    <name type="common">Dalmatian daisy</name>
    <name type="synonym">Chrysanthemum cinerariifolium</name>
    <dbReference type="NCBI Taxonomy" id="118510"/>
    <lineage>
        <taxon>Eukaryota</taxon>
        <taxon>Viridiplantae</taxon>
        <taxon>Streptophyta</taxon>
        <taxon>Embryophyta</taxon>
        <taxon>Tracheophyta</taxon>
        <taxon>Spermatophyta</taxon>
        <taxon>Magnoliopsida</taxon>
        <taxon>eudicotyledons</taxon>
        <taxon>Gunneridae</taxon>
        <taxon>Pentapetalae</taxon>
        <taxon>asterids</taxon>
        <taxon>campanulids</taxon>
        <taxon>Asterales</taxon>
        <taxon>Asteraceae</taxon>
        <taxon>Asteroideae</taxon>
        <taxon>Anthemideae</taxon>
        <taxon>Anthemidinae</taxon>
        <taxon>Tanacetum</taxon>
    </lineage>
</organism>
<dbReference type="SUPFAM" id="SSF51316">
    <property type="entry name" value="Mss4-like"/>
    <property type="match status" value="1"/>
</dbReference>
<dbReference type="InterPro" id="IPR011057">
    <property type="entry name" value="Mss4-like_sf"/>
</dbReference>
<gene>
    <name evidence="1" type="ORF">Tci_038734</name>
</gene>
<sequence length="87" mass="10050">MIKPSGLLTSLILDFRKYIKQLAHKLDAQQQEFFKKNTEVATMFFPGKLIDLQLFFGDNTHKLDSRMVFPYYKGSAATQPFCTLVLD</sequence>
<evidence type="ECO:0000313" key="1">
    <source>
        <dbReference type="EMBL" id="GEU66756.1"/>
    </source>
</evidence>
<dbReference type="Pfam" id="PF00838">
    <property type="entry name" value="TCTP"/>
    <property type="match status" value="1"/>
</dbReference>
<comment type="caution">
    <text evidence="1">The sequence shown here is derived from an EMBL/GenBank/DDBJ whole genome shotgun (WGS) entry which is preliminary data.</text>
</comment>
<name>A0A6L2LYA1_TANCI</name>
<reference evidence="1" key="1">
    <citation type="journal article" date="2019" name="Sci. Rep.">
        <title>Draft genome of Tanacetum cinerariifolium, the natural source of mosquito coil.</title>
        <authorList>
            <person name="Yamashiro T."/>
            <person name="Shiraishi A."/>
            <person name="Satake H."/>
            <person name="Nakayama K."/>
        </authorList>
    </citation>
    <scope>NUCLEOTIDE SEQUENCE</scope>
</reference>
<dbReference type="AlphaFoldDB" id="A0A6L2LYA1"/>
<dbReference type="EMBL" id="BKCJ010005439">
    <property type="protein sequence ID" value="GEU66756.1"/>
    <property type="molecule type" value="Genomic_DNA"/>
</dbReference>
<proteinExistence type="predicted"/>
<dbReference type="InterPro" id="IPR018105">
    <property type="entry name" value="Translational_control_tumour_p"/>
</dbReference>
<accession>A0A6L2LYA1</accession>
<protein>
    <submittedName>
        <fullName evidence="1">Uncharacterized protein</fullName>
    </submittedName>
</protein>